<proteinExistence type="predicted"/>
<dbReference type="GO" id="GO:0004857">
    <property type="term" value="F:enzyme inhibitor activity"/>
    <property type="evidence" value="ECO:0007669"/>
    <property type="project" value="InterPro"/>
</dbReference>
<reference evidence="1" key="2">
    <citation type="submission" date="2022-03" db="EMBL/GenBank/DDBJ databases">
        <title>Draft title - Genomic analysis of global carrot germplasm unveils the trajectory of domestication and the origin of high carotenoid orange carrot.</title>
        <authorList>
            <person name="Iorizzo M."/>
            <person name="Ellison S."/>
            <person name="Senalik D."/>
            <person name="Macko-Podgorni A."/>
            <person name="Grzebelus D."/>
            <person name="Bostan H."/>
            <person name="Rolling W."/>
            <person name="Curaba J."/>
            <person name="Simon P."/>
        </authorList>
    </citation>
    <scope>NUCLEOTIDE SEQUENCE</scope>
    <source>
        <tissue evidence="1">Leaf</tissue>
    </source>
</reference>
<gene>
    <name evidence="1" type="ORF">DCAR_0729910</name>
</gene>
<protein>
    <submittedName>
        <fullName evidence="1">Uncharacterized protein</fullName>
    </submittedName>
</protein>
<evidence type="ECO:0000313" key="1">
    <source>
        <dbReference type="EMBL" id="WOH10441.1"/>
    </source>
</evidence>
<dbReference type="SMART" id="SM00856">
    <property type="entry name" value="PMEI"/>
    <property type="match status" value="1"/>
</dbReference>
<dbReference type="EMBL" id="CP093349">
    <property type="protein sequence ID" value="WOH10441.1"/>
    <property type="molecule type" value="Genomic_DNA"/>
</dbReference>
<dbReference type="Pfam" id="PF04043">
    <property type="entry name" value="PMEI"/>
    <property type="match status" value="1"/>
</dbReference>
<dbReference type="InterPro" id="IPR006501">
    <property type="entry name" value="Pectinesterase_inhib_dom"/>
</dbReference>
<sequence length="471" mass="53860">MATTMTCRISRSLNIKFQMRNIKRVRPHIKSQIELLPMDSTKTNLLEKEASAEFPKTNTGKLCILSLVILLSLVIAGVLFITTVINLRDTPNPNVDMIQFIDLTPVLVPTPVQSIRAVCSFVIYKRLCHNTLASSISTNISGDNPPPEDIIFRFFQLAVNQLIRLADVSKDDYKLEECQLLLNKELNVLNNSIATSQNLDAFRHEVNEYLDRFKRMKANQQSCLDKLQESGSTAIQVVGSNVRIMRRVMSNSRAVLLNIDPIINKMYGSFPSSVQIIDHNPIRSTSDDNLESQPSPLNMIFYSFQVSVIQLTHLASFHNISKPNDVAEPVLLECQVLFNKDLAGLNNSVSSSRNFYYFTKIERDEYVEVFNKTETNQQSCLDRLEESTNGSTVIDEIRFNVEKTRRYMSNTRAILVKFEPILDSIYGNFPSADTADYYSFYFDGLSYEYMVIFVPQYVFLILLFILMLKQY</sequence>
<name>A0A164UJN6_DAUCS</name>
<reference evidence="1" key="1">
    <citation type="journal article" date="2016" name="Nat. Genet.">
        <title>A high-quality carrot genome assembly provides new insights into carotenoid accumulation and asterid genome evolution.</title>
        <authorList>
            <person name="Iorizzo M."/>
            <person name="Ellison S."/>
            <person name="Senalik D."/>
            <person name="Zeng P."/>
            <person name="Satapoomin P."/>
            <person name="Huang J."/>
            <person name="Bowman M."/>
            <person name="Iovene M."/>
            <person name="Sanseverino W."/>
            <person name="Cavagnaro P."/>
            <person name="Yildiz M."/>
            <person name="Macko-Podgorni A."/>
            <person name="Moranska E."/>
            <person name="Grzebelus E."/>
            <person name="Grzebelus D."/>
            <person name="Ashrafi H."/>
            <person name="Zheng Z."/>
            <person name="Cheng S."/>
            <person name="Spooner D."/>
            <person name="Van Deynze A."/>
            <person name="Simon P."/>
        </authorList>
    </citation>
    <scope>NUCLEOTIDE SEQUENCE</scope>
    <source>
        <tissue evidence="1">Leaf</tissue>
    </source>
</reference>
<dbReference type="Gramene" id="KZM88967">
    <property type="protein sequence ID" value="KZM88967"/>
    <property type="gene ID" value="DCAR_026042"/>
</dbReference>
<dbReference type="Gene3D" id="1.20.140.40">
    <property type="entry name" value="Invertase/pectin methylesterase inhibitor family protein"/>
    <property type="match status" value="1"/>
</dbReference>
<dbReference type="SUPFAM" id="SSF101148">
    <property type="entry name" value="Plant invertase/pectin methylesterase inhibitor"/>
    <property type="match status" value="1"/>
</dbReference>
<organism evidence="1 2">
    <name type="scientific">Daucus carota subsp. sativus</name>
    <name type="common">Carrot</name>
    <dbReference type="NCBI Taxonomy" id="79200"/>
    <lineage>
        <taxon>Eukaryota</taxon>
        <taxon>Viridiplantae</taxon>
        <taxon>Streptophyta</taxon>
        <taxon>Embryophyta</taxon>
        <taxon>Tracheophyta</taxon>
        <taxon>Spermatophyta</taxon>
        <taxon>Magnoliopsida</taxon>
        <taxon>eudicotyledons</taxon>
        <taxon>Gunneridae</taxon>
        <taxon>Pentapetalae</taxon>
        <taxon>asterids</taxon>
        <taxon>campanulids</taxon>
        <taxon>Apiales</taxon>
        <taxon>Apiaceae</taxon>
        <taxon>Apioideae</taxon>
        <taxon>Scandiceae</taxon>
        <taxon>Daucinae</taxon>
        <taxon>Daucus</taxon>
        <taxon>Daucus sect. Daucus</taxon>
    </lineage>
</organism>
<evidence type="ECO:0000313" key="2">
    <source>
        <dbReference type="Proteomes" id="UP000077755"/>
    </source>
</evidence>
<dbReference type="AlphaFoldDB" id="A0A164UJN6"/>
<accession>A0A164UJN6</accession>
<dbReference type="Proteomes" id="UP000077755">
    <property type="component" value="Chromosome 7"/>
</dbReference>
<keyword evidence="2" id="KW-1185">Reference proteome</keyword>
<dbReference type="InterPro" id="IPR035513">
    <property type="entry name" value="Invertase/methylesterase_inhib"/>
</dbReference>